<evidence type="ECO:0000313" key="2">
    <source>
        <dbReference type="EMBL" id="PLW24158.1"/>
    </source>
</evidence>
<dbReference type="Proteomes" id="UP000235388">
    <property type="component" value="Unassembled WGS sequence"/>
</dbReference>
<dbReference type="AlphaFoldDB" id="A0A2N5TFI3"/>
<gene>
    <name evidence="2" type="ORF">PCANC_28507</name>
</gene>
<sequence>MTMPPVANRIPVLRLPVPSKPRAAPDMVCTAKVGTGIPVPTLAKALCPAPLGNAGMQFVHVEENTEASGLLSPPPSHPAVPTSNYQQPIISNSRGGYAADDDQGTPII</sequence>
<reference evidence="2 3" key="1">
    <citation type="submission" date="2017-11" db="EMBL/GenBank/DDBJ databases">
        <title>De novo assembly and phasing of dikaryotic genomes from two isolates of Puccinia coronata f. sp. avenae, the causal agent of oat crown rust.</title>
        <authorList>
            <person name="Miller M.E."/>
            <person name="Zhang Y."/>
            <person name="Omidvar V."/>
            <person name="Sperschneider J."/>
            <person name="Schwessinger B."/>
            <person name="Raley C."/>
            <person name="Palmer J.M."/>
            <person name="Garnica D."/>
            <person name="Upadhyaya N."/>
            <person name="Rathjen J."/>
            <person name="Taylor J.M."/>
            <person name="Park R.F."/>
            <person name="Dodds P.N."/>
            <person name="Hirsch C.D."/>
            <person name="Kianian S.F."/>
            <person name="Figueroa M."/>
        </authorList>
    </citation>
    <scope>NUCLEOTIDE SEQUENCE [LARGE SCALE GENOMIC DNA]</scope>
    <source>
        <strain evidence="2">12NC29</strain>
    </source>
</reference>
<feature type="compositionally biased region" description="Acidic residues" evidence="1">
    <location>
        <begin position="99"/>
        <end position="108"/>
    </location>
</feature>
<name>A0A2N5TFI3_9BASI</name>
<organism evidence="2 3">
    <name type="scientific">Puccinia coronata f. sp. avenae</name>
    <dbReference type="NCBI Taxonomy" id="200324"/>
    <lineage>
        <taxon>Eukaryota</taxon>
        <taxon>Fungi</taxon>
        <taxon>Dikarya</taxon>
        <taxon>Basidiomycota</taxon>
        <taxon>Pucciniomycotina</taxon>
        <taxon>Pucciniomycetes</taxon>
        <taxon>Pucciniales</taxon>
        <taxon>Pucciniaceae</taxon>
        <taxon>Puccinia</taxon>
    </lineage>
</organism>
<protein>
    <submittedName>
        <fullName evidence="2">Uncharacterized protein</fullName>
    </submittedName>
</protein>
<evidence type="ECO:0000256" key="1">
    <source>
        <dbReference type="SAM" id="MobiDB-lite"/>
    </source>
</evidence>
<feature type="compositionally biased region" description="Polar residues" evidence="1">
    <location>
        <begin position="81"/>
        <end position="94"/>
    </location>
</feature>
<keyword evidence="3" id="KW-1185">Reference proteome</keyword>
<comment type="caution">
    <text evidence="2">The sequence shown here is derived from an EMBL/GenBank/DDBJ whole genome shotgun (WGS) entry which is preliminary data.</text>
</comment>
<evidence type="ECO:0000313" key="3">
    <source>
        <dbReference type="Proteomes" id="UP000235388"/>
    </source>
</evidence>
<feature type="region of interest" description="Disordered" evidence="1">
    <location>
        <begin position="65"/>
        <end position="108"/>
    </location>
</feature>
<proteinExistence type="predicted"/>
<dbReference type="EMBL" id="PGCJ01000696">
    <property type="protein sequence ID" value="PLW24158.1"/>
    <property type="molecule type" value="Genomic_DNA"/>
</dbReference>
<accession>A0A2N5TFI3</accession>